<protein>
    <submittedName>
        <fullName evidence="5">Alpha/beta fold hydrolase</fullName>
    </submittedName>
</protein>
<keyword evidence="6" id="KW-1185">Reference proteome</keyword>
<dbReference type="InterPro" id="IPR051601">
    <property type="entry name" value="Serine_prot/Carboxylest_S33"/>
</dbReference>
<feature type="domain" description="Peptidase S33 tripeptidyl aminopeptidase-like C-terminal" evidence="4">
    <location>
        <begin position="424"/>
        <end position="525"/>
    </location>
</feature>
<dbReference type="PANTHER" id="PTHR43248:SF29">
    <property type="entry name" value="TRIPEPTIDYL AMINOPEPTIDASE"/>
    <property type="match status" value="1"/>
</dbReference>
<dbReference type="Proteomes" id="UP000436989">
    <property type="component" value="Unassembled WGS sequence"/>
</dbReference>
<dbReference type="PANTHER" id="PTHR43248">
    <property type="entry name" value="2-SUCCINYL-6-HYDROXY-2,4-CYCLOHEXADIENE-1-CARBOXYLATE SYNTHASE"/>
    <property type="match status" value="1"/>
</dbReference>
<reference evidence="5 6" key="1">
    <citation type="submission" date="2019-12" db="EMBL/GenBank/DDBJ databases">
        <authorList>
            <person name="Shi Y."/>
        </authorList>
    </citation>
    <scope>NUCLEOTIDE SEQUENCE [LARGE SCALE GENOMIC DNA]</scope>
    <source>
        <strain evidence="5 6">JCM 17929</strain>
    </source>
</reference>
<evidence type="ECO:0000259" key="4">
    <source>
        <dbReference type="Pfam" id="PF08386"/>
    </source>
</evidence>
<dbReference type="SUPFAM" id="SSF53474">
    <property type="entry name" value="alpha/beta-Hydrolases"/>
    <property type="match status" value="1"/>
</dbReference>
<evidence type="ECO:0000256" key="3">
    <source>
        <dbReference type="ARBA" id="ARBA00022801"/>
    </source>
</evidence>
<evidence type="ECO:0000313" key="5">
    <source>
        <dbReference type="EMBL" id="MUN64276.1"/>
    </source>
</evidence>
<keyword evidence="2" id="KW-0732">Signal</keyword>
<dbReference type="InterPro" id="IPR013595">
    <property type="entry name" value="Pept_S33_TAP-like_C"/>
</dbReference>
<comment type="similarity">
    <text evidence="1">Belongs to the peptidase S33 family.</text>
</comment>
<gene>
    <name evidence="5" type="ORF">GMA12_14210</name>
</gene>
<dbReference type="InterPro" id="IPR029058">
    <property type="entry name" value="AB_hydrolase_fold"/>
</dbReference>
<dbReference type="EMBL" id="WOGU01000012">
    <property type="protein sequence ID" value="MUN64276.1"/>
    <property type="molecule type" value="Genomic_DNA"/>
</dbReference>
<proteinExistence type="inferred from homology"/>
<organism evidence="5 6">
    <name type="scientific">Kocuria sediminis</name>
    <dbReference type="NCBI Taxonomy" id="1038857"/>
    <lineage>
        <taxon>Bacteria</taxon>
        <taxon>Bacillati</taxon>
        <taxon>Actinomycetota</taxon>
        <taxon>Actinomycetes</taxon>
        <taxon>Micrococcales</taxon>
        <taxon>Micrococcaceae</taxon>
        <taxon>Kocuria</taxon>
    </lineage>
</organism>
<dbReference type="Pfam" id="PF08386">
    <property type="entry name" value="Abhydrolase_4"/>
    <property type="match status" value="1"/>
</dbReference>
<accession>A0A6N8GMD0</accession>
<name>A0A6N8GMD0_9MICC</name>
<evidence type="ECO:0000256" key="2">
    <source>
        <dbReference type="ARBA" id="ARBA00022729"/>
    </source>
</evidence>
<sequence length="525" mass="54475">MHRCQPTAIPAPPRARARRLRRARARGGASALALTVLLVGAPATGAAAVPGTAAAVAAQAPPGLERFYAQEIAWTPCGAAAECATVRAPLDHADPAAGEIDLALVRVASTGTAARQGSLLVNFGGPGGSGTARIEDWAAGLDPSVRAAYDVVGFDPRGVGASTAVECVDGPTVDAWRADPVDPDTPEGLAERTARAEQFAAACAATTGPLLGEVDTDSAARDLDLLRAALGDEQLSYLGYSYGTQLGAAYTELFPERTGRFVLDAAVDPALGNAEMTVQQAAAFERSLRVFAASCLPQDGCPLEGTVDEAVAQIDALLERLETQPLPTADGRPLTVEDAFAGIYTPLYDSRIWWFLGQALDRALHHGDGTALMFLADAAYGRNPDGTYSNADEANTAVNCLDYPVDDSPAAMAALDARLQEVAPTLGDHFSHDEVTCGVWPYEPVSPPAPVDGAGAGPVLVVGGTGDPATPYAWSRALAAQLEGGHLLTREGEGHGSYLRGNLCVDEIVNGYLLRGVLPAQERTC</sequence>
<evidence type="ECO:0000313" key="6">
    <source>
        <dbReference type="Proteomes" id="UP000436989"/>
    </source>
</evidence>
<dbReference type="GO" id="GO:0016787">
    <property type="term" value="F:hydrolase activity"/>
    <property type="evidence" value="ECO:0007669"/>
    <property type="project" value="UniProtKB-KW"/>
</dbReference>
<evidence type="ECO:0000256" key="1">
    <source>
        <dbReference type="ARBA" id="ARBA00010088"/>
    </source>
</evidence>
<dbReference type="AlphaFoldDB" id="A0A6N8GMD0"/>
<dbReference type="Gene3D" id="3.40.50.1820">
    <property type="entry name" value="alpha/beta hydrolase"/>
    <property type="match status" value="1"/>
</dbReference>
<keyword evidence="3 5" id="KW-0378">Hydrolase</keyword>
<comment type="caution">
    <text evidence="5">The sequence shown here is derived from an EMBL/GenBank/DDBJ whole genome shotgun (WGS) entry which is preliminary data.</text>
</comment>